<gene>
    <name evidence="2" type="ORF">METZ01_LOCUS436582</name>
</gene>
<accession>A0A382YMJ5</accession>
<proteinExistence type="predicted"/>
<evidence type="ECO:0000313" key="2">
    <source>
        <dbReference type="EMBL" id="SVD83728.1"/>
    </source>
</evidence>
<protein>
    <submittedName>
        <fullName evidence="2">Uncharacterized protein</fullName>
    </submittedName>
</protein>
<reference evidence="2" key="1">
    <citation type="submission" date="2018-05" db="EMBL/GenBank/DDBJ databases">
        <authorList>
            <person name="Lanie J.A."/>
            <person name="Ng W.-L."/>
            <person name="Kazmierczak K.M."/>
            <person name="Andrzejewski T.M."/>
            <person name="Davidsen T.M."/>
            <person name="Wayne K.J."/>
            <person name="Tettelin H."/>
            <person name="Glass J.I."/>
            <person name="Rusch D."/>
            <person name="Podicherti R."/>
            <person name="Tsui H.-C.T."/>
            <person name="Winkler M.E."/>
        </authorList>
    </citation>
    <scope>NUCLEOTIDE SEQUENCE</scope>
</reference>
<dbReference type="AlphaFoldDB" id="A0A382YMJ5"/>
<feature type="compositionally biased region" description="Basic and acidic residues" evidence="1">
    <location>
        <begin position="35"/>
        <end position="50"/>
    </location>
</feature>
<sequence>EASTRDTSTRRNPRSSYNLVKNPSSCSGGMVSFKMTDEAQQRSYRDTKLP</sequence>
<feature type="compositionally biased region" description="Polar residues" evidence="1">
    <location>
        <begin position="14"/>
        <end position="27"/>
    </location>
</feature>
<feature type="region of interest" description="Disordered" evidence="1">
    <location>
        <begin position="1"/>
        <end position="50"/>
    </location>
</feature>
<feature type="non-terminal residue" evidence="2">
    <location>
        <position position="1"/>
    </location>
</feature>
<dbReference type="EMBL" id="UINC01176549">
    <property type="protein sequence ID" value="SVD83728.1"/>
    <property type="molecule type" value="Genomic_DNA"/>
</dbReference>
<evidence type="ECO:0000256" key="1">
    <source>
        <dbReference type="SAM" id="MobiDB-lite"/>
    </source>
</evidence>
<name>A0A382YMJ5_9ZZZZ</name>
<organism evidence="2">
    <name type="scientific">marine metagenome</name>
    <dbReference type="NCBI Taxonomy" id="408172"/>
    <lineage>
        <taxon>unclassified sequences</taxon>
        <taxon>metagenomes</taxon>
        <taxon>ecological metagenomes</taxon>
    </lineage>
</organism>